<dbReference type="Proteomes" id="UP000605986">
    <property type="component" value="Unassembled WGS sequence"/>
</dbReference>
<keyword evidence="2 3" id="KW-0040">ANK repeat</keyword>
<evidence type="ECO:0000256" key="2">
    <source>
        <dbReference type="ARBA" id="ARBA00023043"/>
    </source>
</evidence>
<proteinExistence type="predicted"/>
<evidence type="ECO:0000256" key="4">
    <source>
        <dbReference type="SAM" id="MobiDB-lite"/>
    </source>
</evidence>
<protein>
    <recommendedName>
        <fullName evidence="7">Ankyrin repeat protein</fullName>
    </recommendedName>
</protein>
<feature type="repeat" description="ANK" evidence="3">
    <location>
        <begin position="320"/>
        <end position="358"/>
    </location>
</feature>
<evidence type="ECO:0000256" key="3">
    <source>
        <dbReference type="PROSITE-ProRule" id="PRU00023"/>
    </source>
</evidence>
<dbReference type="Pfam" id="PF00023">
    <property type="entry name" value="Ank"/>
    <property type="match status" value="2"/>
</dbReference>
<dbReference type="Pfam" id="PF12796">
    <property type="entry name" value="Ank_2"/>
    <property type="match status" value="1"/>
</dbReference>
<accession>A0A8H4NZU7</accession>
<dbReference type="PROSITE" id="PS50088">
    <property type="entry name" value="ANK_REPEAT"/>
    <property type="match status" value="4"/>
</dbReference>
<dbReference type="SUPFAM" id="SSF48403">
    <property type="entry name" value="Ankyrin repeat"/>
    <property type="match status" value="1"/>
</dbReference>
<dbReference type="InterPro" id="IPR002110">
    <property type="entry name" value="Ankyrin_rpt"/>
</dbReference>
<reference evidence="5" key="1">
    <citation type="submission" date="2020-01" db="EMBL/GenBank/DDBJ databases">
        <title>Identification and distribution of gene clusters putatively required for synthesis of sphingolipid metabolism inhibitors in phylogenetically diverse species of the filamentous fungus Fusarium.</title>
        <authorList>
            <person name="Kim H.-S."/>
            <person name="Busman M."/>
            <person name="Brown D.W."/>
            <person name="Divon H."/>
            <person name="Uhlig S."/>
            <person name="Proctor R.H."/>
        </authorList>
    </citation>
    <scope>NUCLEOTIDE SEQUENCE</scope>
    <source>
        <strain evidence="5">NRRL 53441</strain>
    </source>
</reference>
<comment type="caution">
    <text evidence="5">The sequence shown here is derived from an EMBL/GenBank/DDBJ whole genome shotgun (WGS) entry which is preliminary data.</text>
</comment>
<feature type="region of interest" description="Disordered" evidence="4">
    <location>
        <begin position="487"/>
        <end position="508"/>
    </location>
</feature>
<dbReference type="PROSITE" id="PS50297">
    <property type="entry name" value="ANK_REP_REGION"/>
    <property type="match status" value="4"/>
</dbReference>
<feature type="repeat" description="ANK" evidence="3">
    <location>
        <begin position="158"/>
        <end position="190"/>
    </location>
</feature>
<sequence>MPSKVSTVTNRALEFTELPPEVIQCIIDNMLEMNPDLQDKDDQGVWEWNPYLEVEPKYNHLQRYQDALSLASTCKDLHGLLIKQIYRKDVRDNNSAALMIAAKQGNMAAATRSLDANADINAGDVTESVRFHILAHTIEGSSITPIKGGFRVPLDLKDQVTALHWAVWNDHKDIVSLLLSRGADVNHRVRIDTTEWSNRLGLVPSPSDYNVAQESILNQFPLRFCNRAVAWNACMTEAALEAVDPDSSVMVLEQGANPLYFAVQAGNWDMAELLIVAGADFNTHLGTGINALHQALSNCDLNMVRNLLDEGIDPNVEDPFGSTPLHFLQSYGGTKAADACRIVRVLADYGADINHWDTPGTTPLIQHLDLEPHESVVAELIKQGAHIHEGFHVALKHNGVEINGKIKKALEEHDNPDLRESMRPGWVVPWNTAHVTQLRAYQHFYKLVNPTDEIPEDISELEDWEEYWEKRPFACTWAPTLGGLLPPSMFGEDGEEESEETTEGEQVV</sequence>
<dbReference type="OrthoDB" id="341259at2759"/>
<dbReference type="Gene3D" id="1.25.40.20">
    <property type="entry name" value="Ankyrin repeat-containing domain"/>
    <property type="match status" value="2"/>
</dbReference>
<name>A0A8H4NZU7_9HYPO</name>
<dbReference type="SMART" id="SM00248">
    <property type="entry name" value="ANK"/>
    <property type="match status" value="5"/>
</dbReference>
<evidence type="ECO:0000256" key="1">
    <source>
        <dbReference type="ARBA" id="ARBA00022737"/>
    </source>
</evidence>
<dbReference type="InterPro" id="IPR036770">
    <property type="entry name" value="Ankyrin_rpt-contain_sf"/>
</dbReference>
<dbReference type="PANTHER" id="PTHR24123">
    <property type="entry name" value="ANKYRIN REPEAT-CONTAINING"/>
    <property type="match status" value="1"/>
</dbReference>
<evidence type="ECO:0000313" key="6">
    <source>
        <dbReference type="Proteomes" id="UP000605986"/>
    </source>
</evidence>
<dbReference type="PANTHER" id="PTHR24123:SF33">
    <property type="entry name" value="PROTEIN HOS4"/>
    <property type="match status" value="1"/>
</dbReference>
<dbReference type="InterPro" id="IPR051165">
    <property type="entry name" value="Multifunctional_ANK_Repeat"/>
</dbReference>
<evidence type="ECO:0000313" key="5">
    <source>
        <dbReference type="EMBL" id="KAF4451833.1"/>
    </source>
</evidence>
<gene>
    <name evidence="5" type="ORF">F53441_5152</name>
</gene>
<keyword evidence="6" id="KW-1185">Reference proteome</keyword>
<dbReference type="EMBL" id="JAADJG010000208">
    <property type="protein sequence ID" value="KAF4451833.1"/>
    <property type="molecule type" value="Genomic_DNA"/>
</dbReference>
<keyword evidence="1" id="KW-0677">Repeat</keyword>
<organism evidence="5 6">
    <name type="scientific">Fusarium austroafricanum</name>
    <dbReference type="NCBI Taxonomy" id="2364996"/>
    <lineage>
        <taxon>Eukaryota</taxon>
        <taxon>Fungi</taxon>
        <taxon>Dikarya</taxon>
        <taxon>Ascomycota</taxon>
        <taxon>Pezizomycotina</taxon>
        <taxon>Sordariomycetes</taxon>
        <taxon>Hypocreomycetidae</taxon>
        <taxon>Hypocreales</taxon>
        <taxon>Nectriaceae</taxon>
        <taxon>Fusarium</taxon>
        <taxon>Fusarium concolor species complex</taxon>
    </lineage>
</organism>
<dbReference type="AlphaFoldDB" id="A0A8H4NZU7"/>
<evidence type="ECO:0008006" key="7">
    <source>
        <dbReference type="Google" id="ProtNLM"/>
    </source>
</evidence>
<feature type="repeat" description="ANK" evidence="3">
    <location>
        <begin position="287"/>
        <end position="319"/>
    </location>
</feature>
<feature type="compositionally biased region" description="Acidic residues" evidence="4">
    <location>
        <begin position="492"/>
        <end position="508"/>
    </location>
</feature>
<feature type="repeat" description="ANK" evidence="3">
    <location>
        <begin position="254"/>
        <end position="286"/>
    </location>
</feature>